<evidence type="ECO:0000259" key="5">
    <source>
        <dbReference type="PROSITE" id="PS50887"/>
    </source>
</evidence>
<dbReference type="PANTHER" id="PTHR45138:SF9">
    <property type="entry name" value="DIGUANYLATE CYCLASE DGCM-RELATED"/>
    <property type="match status" value="1"/>
</dbReference>
<dbReference type="EC" id="2.7.7.65" evidence="1"/>
<dbReference type="CDD" id="cd17536">
    <property type="entry name" value="REC_YesN-like"/>
    <property type="match status" value="1"/>
</dbReference>
<dbReference type="SUPFAM" id="SSF55073">
    <property type="entry name" value="Nucleotide cyclase"/>
    <property type="match status" value="1"/>
</dbReference>
<dbReference type="CDD" id="cd01949">
    <property type="entry name" value="GGDEF"/>
    <property type="match status" value="1"/>
</dbReference>
<evidence type="ECO:0000256" key="2">
    <source>
        <dbReference type="ARBA" id="ARBA00034247"/>
    </source>
</evidence>
<evidence type="ECO:0000256" key="3">
    <source>
        <dbReference type="PROSITE-ProRule" id="PRU00169"/>
    </source>
</evidence>
<dbReference type="InterPro" id="IPR043128">
    <property type="entry name" value="Rev_trsase/Diguanyl_cyclase"/>
</dbReference>
<dbReference type="PROSITE" id="PS50887">
    <property type="entry name" value="GGDEF"/>
    <property type="match status" value="1"/>
</dbReference>
<dbReference type="FunFam" id="3.30.70.270:FF:000001">
    <property type="entry name" value="Diguanylate cyclase domain protein"/>
    <property type="match status" value="1"/>
</dbReference>
<dbReference type="Pfam" id="PF00072">
    <property type="entry name" value="Response_reg"/>
    <property type="match status" value="1"/>
</dbReference>
<evidence type="ECO:0000259" key="4">
    <source>
        <dbReference type="PROSITE" id="PS50110"/>
    </source>
</evidence>
<dbReference type="SMART" id="SM00448">
    <property type="entry name" value="REC"/>
    <property type="match status" value="1"/>
</dbReference>
<evidence type="ECO:0000313" key="7">
    <source>
        <dbReference type="Proteomes" id="UP000614424"/>
    </source>
</evidence>
<dbReference type="EMBL" id="JACNJZ010000071">
    <property type="protein sequence ID" value="MBC8317109.1"/>
    <property type="molecule type" value="Genomic_DNA"/>
</dbReference>
<dbReference type="Proteomes" id="UP000614424">
    <property type="component" value="Unassembled WGS sequence"/>
</dbReference>
<dbReference type="Pfam" id="PF00990">
    <property type="entry name" value="GGDEF"/>
    <property type="match status" value="1"/>
</dbReference>
<evidence type="ECO:0000313" key="6">
    <source>
        <dbReference type="EMBL" id="MBC8317109.1"/>
    </source>
</evidence>
<gene>
    <name evidence="6" type="ORF">H8E41_04330</name>
</gene>
<dbReference type="SUPFAM" id="SSF52172">
    <property type="entry name" value="CheY-like"/>
    <property type="match status" value="1"/>
</dbReference>
<dbReference type="InterPro" id="IPR001789">
    <property type="entry name" value="Sig_transdc_resp-reg_receiver"/>
</dbReference>
<comment type="catalytic activity">
    <reaction evidence="2">
        <text>2 GTP = 3',3'-c-di-GMP + 2 diphosphate</text>
        <dbReference type="Rhea" id="RHEA:24898"/>
        <dbReference type="ChEBI" id="CHEBI:33019"/>
        <dbReference type="ChEBI" id="CHEBI:37565"/>
        <dbReference type="ChEBI" id="CHEBI:58805"/>
        <dbReference type="EC" id="2.7.7.65"/>
    </reaction>
</comment>
<dbReference type="PROSITE" id="PS50110">
    <property type="entry name" value="RESPONSE_REGULATORY"/>
    <property type="match status" value="1"/>
</dbReference>
<protein>
    <recommendedName>
        <fullName evidence="1">diguanylate cyclase</fullName>
        <ecNumber evidence="1">2.7.7.65</ecNumber>
    </recommendedName>
</protein>
<proteinExistence type="predicted"/>
<sequence length="304" mass="34648">MSDSDLPEKRNMEILLVEDDQFVRETLQILIQSFGYGCDIAFDGFDAVEKLLKKKYDVVVTDVSMPKMDGLELLAHIQAKHEYTDVIIITGYSDKAGYAEVIKAGAVDFLKKPFEKEELQAKLHRVERERNMVQELEELSLRDELTGLYNRRYFAHKLEEEVGRAQRQGHQVYLAILDVDNFKGYNDAFGHVAGDEVLNDVGRILNTCTRRNVDFTFRYGGDEFAAILTQTDEEQAVKVISRVLDFFSRKKHGDTSLSVGLVRCLFMESMSWAENAEAMVHRADKALYLAKNSGKNQIVSNGEK</sequence>
<feature type="domain" description="GGDEF" evidence="5">
    <location>
        <begin position="170"/>
        <end position="303"/>
    </location>
</feature>
<reference evidence="6 7" key="1">
    <citation type="submission" date="2020-08" db="EMBL/GenBank/DDBJ databases">
        <title>Bridging the membrane lipid divide: bacteria of the FCB group superphylum have the potential to synthesize archaeal ether lipids.</title>
        <authorList>
            <person name="Villanueva L."/>
            <person name="Von Meijenfeldt F.A.B."/>
            <person name="Westbye A.B."/>
            <person name="Yadav S."/>
            <person name="Hopmans E.C."/>
            <person name="Dutilh B.E."/>
            <person name="Sinninghe Damste J.S."/>
        </authorList>
    </citation>
    <scope>NUCLEOTIDE SEQUENCE [LARGE SCALE GENOMIC DNA]</scope>
    <source>
        <strain evidence="6">NIOZ-UU47</strain>
    </source>
</reference>
<feature type="domain" description="Response regulatory" evidence="4">
    <location>
        <begin position="13"/>
        <end position="127"/>
    </location>
</feature>
<dbReference type="InterPro" id="IPR050469">
    <property type="entry name" value="Diguanylate_Cyclase"/>
</dbReference>
<dbReference type="Gene3D" id="3.30.70.270">
    <property type="match status" value="1"/>
</dbReference>
<dbReference type="InterPro" id="IPR000160">
    <property type="entry name" value="GGDEF_dom"/>
</dbReference>
<dbReference type="Gene3D" id="3.40.50.2300">
    <property type="match status" value="1"/>
</dbReference>
<feature type="modified residue" description="4-aspartylphosphate" evidence="3">
    <location>
        <position position="62"/>
    </location>
</feature>
<evidence type="ECO:0000256" key="1">
    <source>
        <dbReference type="ARBA" id="ARBA00012528"/>
    </source>
</evidence>
<comment type="caution">
    <text evidence="6">The sequence shown here is derived from an EMBL/GenBank/DDBJ whole genome shotgun (WGS) entry which is preliminary data.</text>
</comment>
<dbReference type="InterPro" id="IPR011006">
    <property type="entry name" value="CheY-like_superfamily"/>
</dbReference>
<dbReference type="SMART" id="SM00267">
    <property type="entry name" value="GGDEF"/>
    <property type="match status" value="1"/>
</dbReference>
<dbReference type="NCBIfam" id="TIGR00254">
    <property type="entry name" value="GGDEF"/>
    <property type="match status" value="1"/>
</dbReference>
<keyword evidence="3" id="KW-0597">Phosphoprotein</keyword>
<dbReference type="AlphaFoldDB" id="A0A8J6NDW1"/>
<dbReference type="GO" id="GO:0052621">
    <property type="term" value="F:diguanylate cyclase activity"/>
    <property type="evidence" value="ECO:0007669"/>
    <property type="project" value="UniProtKB-EC"/>
</dbReference>
<name>A0A8J6NDW1_9BACT</name>
<dbReference type="GO" id="GO:0000160">
    <property type="term" value="P:phosphorelay signal transduction system"/>
    <property type="evidence" value="ECO:0007669"/>
    <property type="project" value="InterPro"/>
</dbReference>
<accession>A0A8J6NDW1</accession>
<dbReference type="PANTHER" id="PTHR45138">
    <property type="entry name" value="REGULATORY COMPONENTS OF SENSORY TRANSDUCTION SYSTEM"/>
    <property type="match status" value="1"/>
</dbReference>
<dbReference type="InterPro" id="IPR029787">
    <property type="entry name" value="Nucleotide_cyclase"/>
</dbReference>
<organism evidence="6 7">
    <name type="scientific">Candidatus Desulfobia pelagia</name>
    <dbReference type="NCBI Taxonomy" id="2841692"/>
    <lineage>
        <taxon>Bacteria</taxon>
        <taxon>Pseudomonadati</taxon>
        <taxon>Thermodesulfobacteriota</taxon>
        <taxon>Desulfobulbia</taxon>
        <taxon>Desulfobulbales</taxon>
        <taxon>Desulfobulbaceae</taxon>
        <taxon>Candidatus Desulfobia</taxon>
    </lineage>
</organism>